<evidence type="ECO:0000313" key="2">
    <source>
        <dbReference type="Proteomes" id="UP000051686"/>
    </source>
</evidence>
<dbReference type="EMBL" id="AZEH01000025">
    <property type="protein sequence ID" value="KRL05476.1"/>
    <property type="molecule type" value="Genomic_DNA"/>
</dbReference>
<name>A0A0R1MHT8_9LACO</name>
<comment type="caution">
    <text evidence="1">The sequence shown here is derived from an EMBL/GenBank/DDBJ whole genome shotgun (WGS) entry which is preliminary data.</text>
</comment>
<protein>
    <submittedName>
        <fullName evidence="1">Uncharacterized protein</fullName>
    </submittedName>
</protein>
<gene>
    <name evidence="1" type="ORF">FD46_GL000892</name>
</gene>
<sequence length="116" mass="12938">MEDGLMNQKEEKEKALRTLLAVLKSWDGHSVKQAEEVLQQARQLISENTGISVTENDTELQQLTAQVVAQYGELTVNLQKQKNAVAQQIQKLNRPSSIVSAYLQQDKGAALIDVDF</sequence>
<dbReference type="STRING" id="1423777.FD46_GL000892"/>
<proteinExistence type="predicted"/>
<keyword evidence="2" id="KW-1185">Reference proteome</keyword>
<dbReference type="PATRIC" id="fig|1423777.3.peg.915"/>
<evidence type="ECO:0000313" key="1">
    <source>
        <dbReference type="EMBL" id="KRL05476.1"/>
    </source>
</evidence>
<dbReference type="Proteomes" id="UP000051686">
    <property type="component" value="Unassembled WGS sequence"/>
</dbReference>
<accession>A0A0R1MHT8</accession>
<reference evidence="1 2" key="1">
    <citation type="journal article" date="2015" name="Genome Announc.">
        <title>Expanding the biotechnology potential of lactobacilli through comparative genomics of 213 strains and associated genera.</title>
        <authorList>
            <person name="Sun Z."/>
            <person name="Harris H.M."/>
            <person name="McCann A."/>
            <person name="Guo C."/>
            <person name="Argimon S."/>
            <person name="Zhang W."/>
            <person name="Yang X."/>
            <person name="Jeffery I.B."/>
            <person name="Cooney J.C."/>
            <person name="Kagawa T.F."/>
            <person name="Liu W."/>
            <person name="Song Y."/>
            <person name="Salvetti E."/>
            <person name="Wrobel A."/>
            <person name="Rasinkangas P."/>
            <person name="Parkhill J."/>
            <person name="Rea M.C."/>
            <person name="O'Sullivan O."/>
            <person name="Ritari J."/>
            <person name="Douillard F.P."/>
            <person name="Paul Ross R."/>
            <person name="Yang R."/>
            <person name="Briner A.E."/>
            <person name="Felis G.E."/>
            <person name="de Vos W.M."/>
            <person name="Barrangou R."/>
            <person name="Klaenhammer T.R."/>
            <person name="Caufield P.W."/>
            <person name="Cui Y."/>
            <person name="Zhang H."/>
            <person name="O'Toole P.W."/>
        </authorList>
    </citation>
    <scope>NUCLEOTIDE SEQUENCE [LARGE SCALE GENOMIC DNA]</scope>
    <source>
        <strain evidence="1 2">DSM 19972</strain>
    </source>
</reference>
<dbReference type="AlphaFoldDB" id="A0A0R1MHT8"/>
<organism evidence="1 2">
    <name type="scientific">Liquorilactobacillus oeni DSM 19972</name>
    <dbReference type="NCBI Taxonomy" id="1423777"/>
    <lineage>
        <taxon>Bacteria</taxon>
        <taxon>Bacillati</taxon>
        <taxon>Bacillota</taxon>
        <taxon>Bacilli</taxon>
        <taxon>Lactobacillales</taxon>
        <taxon>Lactobacillaceae</taxon>
        <taxon>Liquorilactobacillus</taxon>
    </lineage>
</organism>